<dbReference type="Gene3D" id="2.60.220.30">
    <property type="match status" value="1"/>
</dbReference>
<accession>A0A2T7PGW3</accession>
<feature type="region of interest" description="Disordered" evidence="1">
    <location>
        <begin position="60"/>
        <end position="103"/>
    </location>
</feature>
<protein>
    <submittedName>
        <fullName evidence="2">Uncharacterized protein</fullName>
    </submittedName>
</protein>
<comment type="caution">
    <text evidence="2">The sequence shown here is derived from an EMBL/GenBank/DDBJ whole genome shotgun (WGS) entry which is preliminary data.</text>
</comment>
<name>A0A2T7PGW3_POMCA</name>
<gene>
    <name evidence="2" type="ORF">C0Q70_08092</name>
</gene>
<dbReference type="Proteomes" id="UP000245119">
    <property type="component" value="Linkage Group LG4"/>
</dbReference>
<feature type="compositionally biased region" description="Polar residues" evidence="1">
    <location>
        <begin position="60"/>
        <end position="82"/>
    </location>
</feature>
<evidence type="ECO:0000256" key="1">
    <source>
        <dbReference type="SAM" id="MobiDB-lite"/>
    </source>
</evidence>
<dbReference type="EMBL" id="PZQS01000004">
    <property type="protein sequence ID" value="PVD32648.1"/>
    <property type="molecule type" value="Genomic_DNA"/>
</dbReference>
<proteinExistence type="predicted"/>
<keyword evidence="3" id="KW-1185">Reference proteome</keyword>
<reference evidence="2 3" key="1">
    <citation type="submission" date="2018-04" db="EMBL/GenBank/DDBJ databases">
        <title>The genome of golden apple snail Pomacea canaliculata provides insight into stress tolerance and invasive adaptation.</title>
        <authorList>
            <person name="Liu C."/>
            <person name="Liu B."/>
            <person name="Ren Y."/>
            <person name="Zhang Y."/>
            <person name="Wang H."/>
            <person name="Li S."/>
            <person name="Jiang F."/>
            <person name="Yin L."/>
            <person name="Zhang G."/>
            <person name="Qian W."/>
            <person name="Fan W."/>
        </authorList>
    </citation>
    <scope>NUCLEOTIDE SEQUENCE [LARGE SCALE GENOMIC DNA]</scope>
    <source>
        <strain evidence="2">SZHN2017</strain>
        <tissue evidence="2">Muscle</tissue>
    </source>
</reference>
<organism evidence="2 3">
    <name type="scientific">Pomacea canaliculata</name>
    <name type="common">Golden apple snail</name>
    <dbReference type="NCBI Taxonomy" id="400727"/>
    <lineage>
        <taxon>Eukaryota</taxon>
        <taxon>Metazoa</taxon>
        <taxon>Spiralia</taxon>
        <taxon>Lophotrochozoa</taxon>
        <taxon>Mollusca</taxon>
        <taxon>Gastropoda</taxon>
        <taxon>Caenogastropoda</taxon>
        <taxon>Architaenioglossa</taxon>
        <taxon>Ampullarioidea</taxon>
        <taxon>Ampullariidae</taxon>
        <taxon>Pomacea</taxon>
    </lineage>
</organism>
<sequence>MCHEASSNMSRCCMLSPVALRCTKVTCPVRYYPVFNSSTSTDFNTSLDDNEVPAQKETTVTYQESSGTLAPSLSTTTPQSVSDESKEEVSANQSNSDAASFRPLTSEAPRHLENISQKAPPLALMADDNSPQWQISEHFSWSGGVLKVASSGVCLEVGEGAVNISDVVTICGAVSTDLTNAYDVLPLPEDEIIVSPIADCLAEAKPRQTTHSENTNVKNLASQLESSSLDSQTSSVNISQGCSMLRHESHSGHVRELSDTSSANPFSIQHVRSLYVNCSTPSPRDQALGNLVFGAECVDTQERDSSLRNSVNHNMTYPTPASDHQFTKGHPSTTSRIKRYTGPIIKYNYTPVTFGFIKG</sequence>
<dbReference type="AlphaFoldDB" id="A0A2T7PGW3"/>
<dbReference type="OrthoDB" id="6148334at2759"/>
<evidence type="ECO:0000313" key="3">
    <source>
        <dbReference type="Proteomes" id="UP000245119"/>
    </source>
</evidence>
<evidence type="ECO:0000313" key="2">
    <source>
        <dbReference type="EMBL" id="PVD32648.1"/>
    </source>
</evidence>